<evidence type="ECO:0000256" key="4">
    <source>
        <dbReference type="ARBA" id="ARBA00022692"/>
    </source>
</evidence>
<evidence type="ECO:0000256" key="5">
    <source>
        <dbReference type="ARBA" id="ARBA00022989"/>
    </source>
</evidence>
<dbReference type="InterPro" id="IPR050809">
    <property type="entry name" value="UgpAE/MalFG_permease"/>
</dbReference>
<feature type="transmembrane region" description="Helical" evidence="7">
    <location>
        <begin position="72"/>
        <end position="93"/>
    </location>
</feature>
<feature type="transmembrane region" description="Helical" evidence="7">
    <location>
        <begin position="166"/>
        <end position="183"/>
    </location>
</feature>
<evidence type="ECO:0000313" key="10">
    <source>
        <dbReference type="Proteomes" id="UP000245845"/>
    </source>
</evidence>
<proteinExistence type="inferred from homology"/>
<keyword evidence="6 7" id="KW-0472">Membrane</keyword>
<organism evidence="9 10">
    <name type="scientific">Faecalicatena orotica</name>
    <dbReference type="NCBI Taxonomy" id="1544"/>
    <lineage>
        <taxon>Bacteria</taxon>
        <taxon>Bacillati</taxon>
        <taxon>Bacillota</taxon>
        <taxon>Clostridia</taxon>
        <taxon>Lachnospirales</taxon>
        <taxon>Lachnospiraceae</taxon>
        <taxon>Faecalicatena</taxon>
    </lineage>
</organism>
<evidence type="ECO:0000256" key="3">
    <source>
        <dbReference type="ARBA" id="ARBA00022475"/>
    </source>
</evidence>
<comment type="similarity">
    <text evidence="7">Belongs to the binding-protein-dependent transport system permease family.</text>
</comment>
<keyword evidence="2 7" id="KW-0813">Transport</keyword>
<keyword evidence="10" id="KW-1185">Reference proteome</keyword>
<dbReference type="Gene3D" id="1.10.3720.10">
    <property type="entry name" value="MetI-like"/>
    <property type="match status" value="1"/>
</dbReference>
<dbReference type="PROSITE" id="PS50928">
    <property type="entry name" value="ABC_TM1"/>
    <property type="match status" value="1"/>
</dbReference>
<reference evidence="9 10" key="1">
    <citation type="submission" date="2018-05" db="EMBL/GenBank/DDBJ databases">
        <title>The Hungate 1000. A catalogue of reference genomes from the rumen microbiome.</title>
        <authorList>
            <person name="Kelly W."/>
        </authorList>
    </citation>
    <scope>NUCLEOTIDE SEQUENCE [LARGE SCALE GENOMIC DNA]</scope>
    <source>
        <strain evidence="9 10">NLAE-zl-C242</strain>
    </source>
</reference>
<dbReference type="Pfam" id="PF00528">
    <property type="entry name" value="BPD_transp_1"/>
    <property type="match status" value="1"/>
</dbReference>
<feature type="domain" description="ABC transmembrane type-1" evidence="8">
    <location>
        <begin position="68"/>
        <end position="282"/>
    </location>
</feature>
<keyword evidence="3" id="KW-1003">Cell membrane</keyword>
<dbReference type="InterPro" id="IPR000515">
    <property type="entry name" value="MetI-like"/>
</dbReference>
<evidence type="ECO:0000313" key="9">
    <source>
        <dbReference type="EMBL" id="PWJ21570.1"/>
    </source>
</evidence>
<evidence type="ECO:0000256" key="1">
    <source>
        <dbReference type="ARBA" id="ARBA00004651"/>
    </source>
</evidence>
<dbReference type="AlphaFoldDB" id="A0A2Y9BLV9"/>
<dbReference type="EMBL" id="QGDL01000019">
    <property type="protein sequence ID" value="PWJ21570.1"/>
    <property type="molecule type" value="Genomic_DNA"/>
</dbReference>
<keyword evidence="4 7" id="KW-0812">Transmembrane</keyword>
<comment type="caution">
    <text evidence="9">The sequence shown here is derived from an EMBL/GenBank/DDBJ whole genome shotgun (WGS) entry which is preliminary data.</text>
</comment>
<dbReference type="RefSeq" id="WP_109733608.1">
    <property type="nucleotide sequence ID" value="NZ_BAAACK010000002.1"/>
</dbReference>
<gene>
    <name evidence="9" type="ORF">A8806_11960</name>
</gene>
<evidence type="ECO:0000256" key="2">
    <source>
        <dbReference type="ARBA" id="ARBA00022448"/>
    </source>
</evidence>
<protein>
    <submittedName>
        <fullName evidence="9">Carbohydrate ABC transporter membrane protein 1 (CUT1 family)</fullName>
    </submittedName>
</protein>
<accession>A0A2Y9BLV9</accession>
<feature type="transmembrane region" description="Helical" evidence="7">
    <location>
        <begin position="12"/>
        <end position="38"/>
    </location>
</feature>
<feature type="transmembrane region" description="Helical" evidence="7">
    <location>
        <begin position="105"/>
        <end position="126"/>
    </location>
</feature>
<name>A0A2Y9BLV9_9FIRM</name>
<sequence>MKQFDRRKLKGMVFVLPAFLIHVGIVLIPAVGMVWYSFTNWNGLKAPKFIGLQNYVTMLSDTSFFHALKNNLIWMAMFLVIPLAIGLILAVILSNISRGQMLLRTIYFLPYVVGAAIAGKIFATFYSPYSGIASVFKALGIESLSNFAPLGNGKLALYAVAFVDNWHWWGFVLVLMFSALHQVDRSLLEAATMEGAGPLRKFFSVTVPQIKPTIISYFTFILIASFTTFDYVWIMTQGGPSNATELVSTWIYRKSFISYEVGYGSALCTTVCGGCLAIYLLFTLVQKLRRRGEV</sequence>
<dbReference type="OrthoDB" id="367897at2"/>
<dbReference type="PANTHER" id="PTHR43227">
    <property type="entry name" value="BLL4140 PROTEIN"/>
    <property type="match status" value="1"/>
</dbReference>
<dbReference type="CDD" id="cd06261">
    <property type="entry name" value="TM_PBP2"/>
    <property type="match status" value="1"/>
</dbReference>
<dbReference type="SUPFAM" id="SSF161098">
    <property type="entry name" value="MetI-like"/>
    <property type="match status" value="1"/>
</dbReference>
<keyword evidence="5 7" id="KW-1133">Transmembrane helix</keyword>
<feature type="transmembrane region" description="Helical" evidence="7">
    <location>
        <begin position="214"/>
        <end position="234"/>
    </location>
</feature>
<feature type="transmembrane region" description="Helical" evidence="7">
    <location>
        <begin position="261"/>
        <end position="282"/>
    </location>
</feature>
<evidence type="ECO:0000259" key="8">
    <source>
        <dbReference type="PROSITE" id="PS50928"/>
    </source>
</evidence>
<dbReference type="GO" id="GO:0005886">
    <property type="term" value="C:plasma membrane"/>
    <property type="evidence" value="ECO:0007669"/>
    <property type="project" value="UniProtKB-SubCell"/>
</dbReference>
<dbReference type="PANTHER" id="PTHR43227:SF11">
    <property type="entry name" value="BLL4140 PROTEIN"/>
    <property type="match status" value="1"/>
</dbReference>
<dbReference type="InterPro" id="IPR035906">
    <property type="entry name" value="MetI-like_sf"/>
</dbReference>
<dbReference type="GO" id="GO:0055085">
    <property type="term" value="P:transmembrane transport"/>
    <property type="evidence" value="ECO:0007669"/>
    <property type="project" value="InterPro"/>
</dbReference>
<evidence type="ECO:0000256" key="7">
    <source>
        <dbReference type="RuleBase" id="RU363032"/>
    </source>
</evidence>
<comment type="subcellular location">
    <subcellularLocation>
        <location evidence="1 7">Cell membrane</location>
        <topology evidence="1 7">Multi-pass membrane protein</topology>
    </subcellularLocation>
</comment>
<evidence type="ECO:0000256" key="6">
    <source>
        <dbReference type="ARBA" id="ARBA00023136"/>
    </source>
</evidence>
<dbReference type="Proteomes" id="UP000245845">
    <property type="component" value="Unassembled WGS sequence"/>
</dbReference>